<gene>
    <name evidence="1" type="ORF">LCGC14_0503980</name>
</gene>
<dbReference type="AlphaFoldDB" id="A0A0F9VBL0"/>
<accession>A0A0F9VBL0</accession>
<protein>
    <submittedName>
        <fullName evidence="1">Uncharacterized protein</fullName>
    </submittedName>
</protein>
<proteinExistence type="predicted"/>
<reference evidence="1" key="1">
    <citation type="journal article" date="2015" name="Nature">
        <title>Complex archaea that bridge the gap between prokaryotes and eukaryotes.</title>
        <authorList>
            <person name="Spang A."/>
            <person name="Saw J.H."/>
            <person name="Jorgensen S.L."/>
            <person name="Zaremba-Niedzwiedzka K."/>
            <person name="Martijn J."/>
            <person name="Lind A.E."/>
            <person name="van Eijk R."/>
            <person name="Schleper C."/>
            <person name="Guy L."/>
            <person name="Ettema T.J."/>
        </authorList>
    </citation>
    <scope>NUCLEOTIDE SEQUENCE</scope>
</reference>
<evidence type="ECO:0000313" key="1">
    <source>
        <dbReference type="EMBL" id="KKN63208.1"/>
    </source>
</evidence>
<dbReference type="EMBL" id="LAZR01000597">
    <property type="protein sequence ID" value="KKN63208.1"/>
    <property type="molecule type" value="Genomic_DNA"/>
</dbReference>
<organism evidence="1">
    <name type="scientific">marine sediment metagenome</name>
    <dbReference type="NCBI Taxonomy" id="412755"/>
    <lineage>
        <taxon>unclassified sequences</taxon>
        <taxon>metagenomes</taxon>
        <taxon>ecological metagenomes</taxon>
    </lineage>
</organism>
<name>A0A0F9VBL0_9ZZZZ</name>
<comment type="caution">
    <text evidence="1">The sequence shown here is derived from an EMBL/GenBank/DDBJ whole genome shotgun (WGS) entry which is preliminary data.</text>
</comment>
<sequence length="350" mass="40546">MKRLGAYMYVINGVKHDMPFIESIQSVLPVVEEIHIVTDQRFNDGTIEKINGLNDQRIHLHIVDLDLENPALDGATKQLARQFCTAPFLVQMDCDEVFRTEDYFKINLLKENWPSKISIVGTGVINWFNGDHVKLSAAGSVKERFTDGRLDIFHGIPVHLRIPEKENNGKYYYAQPESTDGAGLIDAVGNPLVPQLFFAQGDNPIKDIDTTNSIWIHHYSWYSLPRKWEMKQTWHYMWGRLFGRYKSLAEYKKDIDGEVVDFWGPSISKPHDVYFEPIADEMQDKSIVKAKNIQHPDIMKDWLSRQRVYIPPRCIDLSPFNKKIYFGKGKKINMNKTTFSFEKLSNESNN</sequence>